<organism evidence="1 2">
    <name type="scientific">Paenibacillus macerans</name>
    <name type="common">Bacillus macerans</name>
    <dbReference type="NCBI Taxonomy" id="44252"/>
    <lineage>
        <taxon>Bacteria</taxon>
        <taxon>Bacillati</taxon>
        <taxon>Bacillota</taxon>
        <taxon>Bacilli</taxon>
        <taxon>Bacillales</taxon>
        <taxon>Paenibacillaceae</taxon>
        <taxon>Paenibacillus</taxon>
    </lineage>
</organism>
<comment type="caution">
    <text evidence="1">The sequence shown here is derived from an EMBL/GenBank/DDBJ whole genome shotgun (WGS) entry which is preliminary data.</text>
</comment>
<reference evidence="1 2" key="1">
    <citation type="submission" date="2019-11" db="EMBL/GenBank/DDBJ databases">
        <title>Draft genome sequences of five Paenibacillus species of dairy origin.</title>
        <authorList>
            <person name="Olajide A.M."/>
            <person name="Chen S."/>
            <person name="Lapointe G."/>
        </authorList>
    </citation>
    <scope>NUCLEOTIDE SEQUENCE [LARGE SCALE GENOMIC DNA]</scope>
    <source>
        <strain evidence="1 2">3CT49</strain>
    </source>
</reference>
<protein>
    <submittedName>
        <fullName evidence="1">Uncharacterized protein</fullName>
    </submittedName>
</protein>
<dbReference type="AlphaFoldDB" id="A0A6N8F282"/>
<evidence type="ECO:0000313" key="2">
    <source>
        <dbReference type="Proteomes" id="UP000442469"/>
    </source>
</evidence>
<dbReference type="EMBL" id="WNZZ01000020">
    <property type="protein sequence ID" value="MUG25003.1"/>
    <property type="molecule type" value="Genomic_DNA"/>
</dbReference>
<accession>A0A6N8F282</accession>
<dbReference type="Proteomes" id="UP000442469">
    <property type="component" value="Unassembled WGS sequence"/>
</dbReference>
<dbReference type="RefSeq" id="WP_155620824.1">
    <property type="nucleotide sequence ID" value="NZ_JARLLF010000146.1"/>
</dbReference>
<name>A0A6N8F282_PAEMA</name>
<sequence>MNSNDILAVVLNHKILNKKFCDITTKNSIEKLPTTIDIDNIKREFYKTNLSRMNSDYAWRIAVSYLN</sequence>
<gene>
    <name evidence="1" type="ORF">GNQ08_21800</name>
</gene>
<evidence type="ECO:0000313" key="1">
    <source>
        <dbReference type="EMBL" id="MUG25003.1"/>
    </source>
</evidence>
<proteinExistence type="predicted"/>